<dbReference type="SUPFAM" id="SSF56112">
    <property type="entry name" value="Protein kinase-like (PK-like)"/>
    <property type="match status" value="1"/>
</dbReference>
<dbReference type="eggNOG" id="KOG1164">
    <property type="taxonomic scope" value="Eukaryota"/>
</dbReference>
<evidence type="ECO:0000259" key="9">
    <source>
        <dbReference type="PROSITE" id="PS50011"/>
    </source>
</evidence>
<protein>
    <recommendedName>
        <fullName evidence="9">Protein kinase domain-containing protein</fullName>
    </recommendedName>
</protein>
<dbReference type="PROSITE" id="PS00107">
    <property type="entry name" value="PROTEIN_KINASE_ATP"/>
    <property type="match status" value="1"/>
</dbReference>
<keyword evidence="3 7" id="KW-0547">Nucleotide-binding</keyword>
<feature type="compositionally biased region" description="Basic and acidic residues" evidence="8">
    <location>
        <begin position="1133"/>
        <end position="1144"/>
    </location>
</feature>
<keyword evidence="1" id="KW-0723">Serine/threonine-protein kinase</keyword>
<dbReference type="InterPro" id="IPR000719">
    <property type="entry name" value="Prot_kinase_dom"/>
</dbReference>
<proteinExistence type="inferred from homology"/>
<evidence type="ECO:0000313" key="10">
    <source>
        <dbReference type="EnsemblMetazoa" id="SMAR003054-PA"/>
    </source>
</evidence>
<dbReference type="FunFam" id="3.30.200.20:FF:000358">
    <property type="entry name" value="Tau tubulin kinase 2b"/>
    <property type="match status" value="1"/>
</dbReference>
<accession>T1IPU8</accession>
<dbReference type="Gene3D" id="1.10.510.10">
    <property type="entry name" value="Transferase(Phosphotransferase) domain 1"/>
    <property type="match status" value="1"/>
</dbReference>
<dbReference type="InterPro" id="IPR017441">
    <property type="entry name" value="Protein_kinase_ATP_BS"/>
</dbReference>
<feature type="compositionally biased region" description="Basic and acidic residues" evidence="8">
    <location>
        <begin position="1450"/>
        <end position="1464"/>
    </location>
</feature>
<dbReference type="SMART" id="SM00220">
    <property type="entry name" value="S_TKc"/>
    <property type="match status" value="1"/>
</dbReference>
<feature type="compositionally biased region" description="Basic residues" evidence="8">
    <location>
        <begin position="575"/>
        <end position="587"/>
    </location>
</feature>
<organism evidence="10 11">
    <name type="scientific">Strigamia maritima</name>
    <name type="common">European centipede</name>
    <name type="synonym">Geophilus maritimus</name>
    <dbReference type="NCBI Taxonomy" id="126957"/>
    <lineage>
        <taxon>Eukaryota</taxon>
        <taxon>Metazoa</taxon>
        <taxon>Ecdysozoa</taxon>
        <taxon>Arthropoda</taxon>
        <taxon>Myriapoda</taxon>
        <taxon>Chilopoda</taxon>
        <taxon>Pleurostigmophora</taxon>
        <taxon>Geophilomorpha</taxon>
        <taxon>Linotaeniidae</taxon>
        <taxon>Strigamia</taxon>
    </lineage>
</organism>
<sequence>MDLETGSSFYVLYDYIHKADSIRPFDLNESSRKEIYLSYDIRKIGGGGFGEIYEGLDLLSKEPVALKLESAKQAKQVLKMEVAVLKRLQGKEHVCRFIGCGRNERFNYVVMQLQGKNLAELRRSQPRGSFSLSTTLRLGHQILKAIESIHEVGFLHRDVKPSNFSIGRLPHNCRKVYMLDFGLARQYTNANGEVRTPRPAAGFRGTVRYASINAHKNKEMGRHDDLWSLFYMLVEFANGQLPWRKIKDKEQVGMTKEKYDHHLLLKHLPSDFRQFLVHVSQLKYMDKPDYQMLSGLFERCMKRRGVKETDPFDWEKTYTDNSVATTTTTSPAIMTRPTTGQPGLLAPGTHITDNMFDDNIMGSYQDNQENFEPDAVNGVDGKKDDLMREYDKELRRRRQRRRMAYFQDDGSKEQMVVDVDNRNANVIRYSASNEKCETFPFNNQADKGTKKAKIEHAVEKDVEEQKDDDEEDNVAPTNVSAANDNQGHSLNTGRESIQISLKPFGKLRVGSAVDADHNGDANLELPSPRVREMTEEGSYYSYDGAKPGYGGEGSKSTPLGTPPIDKGDKDGRDKKEHRHRRFHPSNRARYHKDLSFTQCAMAEDDNVSALQQVTKGGGGLTLASQWKSQFDDSEETDHEMENAQLQSPEHRGFSRHSCHIPSPSEGGHHLSVTDEREVHVTSTSPTLVSGHKVVELRKEVKEKDAKRELTKIAEEAKENGGIEKPEKYTENLKRVTMSLDFLNIYVGHERLIEISRFLSEPCLSNHIRSHLRPPLLQQASLDDVIYAIDKTRNVAFKQEKKSKSETNIKPDPDGYAPRERRRSLPEIFKLFSCEQESQQDNVPVEAKLQIHVGVLGPDAGLPETSQAEADANGSDKESGESVPLNQAAQPSVESRKSHPQVNKVVFPSFPDQGLMETKPSQVLSGIFPRVLTLHTANPNKAQAAPSSPLHADEVSVYFDAPVGIIQGRPPPCQLSSHDTRETDNEKDDDGSKEEYKTPPKEDSVHCAKKKANGENDEQKVSVINIADLSAAFQKSSLLRSHASSSNSTPCSTPPLNGAGERRERRPKSEIIIGSGVFEGIAPTMCRSDESVGSQFCSSPRGTVRSDDSTVDCSQHSMKLVSRIPQFKIGNFHGKPDEADGDHSRRGSKIPVPVASSLRKTEDGVALVTKMPHAKCRLQRSEEVECGNKPVTASKVIKSELIFGTKVVKASQNRRSSSPRKDAGAEAHNHPADLNNLPLPVVEVCLQSQPVQENVEISPSTASDPTVLKRTVSSGSGAQNEGKASVGNDKDQHKEVPSILVNNSNKNMQIKSGYMKNHSSPEKIRLTEVTRDEDGTSPRTGSDEGNERSNSTDRPETSTSGSKQEPCALPMGSQVGRLVSKLEKVRGVYGESANNGGFGSPLRRSVTTPVFAEEEQQALERDRGTPVELQRSQSIEDGSSLSSSGVRRRRQGTEKYVSDESETKLRLRRRRSQGQSPVEQRSRTRIRRKTPGPEESGSSETKETTESTSGQNVQVADRGGEKGSSSPSCNHVPKPPAGDPPSYGCVSARRRRYKPADLQAIISPRADSS</sequence>
<keyword evidence="5 7" id="KW-0067">ATP-binding</keyword>
<dbReference type="InterPro" id="IPR047916">
    <property type="entry name" value="TTBK_Asator-like_STKc"/>
</dbReference>
<evidence type="ECO:0000256" key="7">
    <source>
        <dbReference type="PROSITE-ProRule" id="PRU10141"/>
    </source>
</evidence>
<feature type="compositionally biased region" description="Basic and acidic residues" evidence="8">
    <location>
        <begin position="565"/>
        <end position="574"/>
    </location>
</feature>
<feature type="compositionally biased region" description="Polar residues" evidence="8">
    <location>
        <begin position="1252"/>
        <end position="1263"/>
    </location>
</feature>
<feature type="region of interest" description="Disordered" evidence="8">
    <location>
        <begin position="512"/>
        <end position="531"/>
    </location>
</feature>
<dbReference type="Pfam" id="PF00069">
    <property type="entry name" value="Pkinase"/>
    <property type="match status" value="1"/>
</dbReference>
<feature type="region of interest" description="Disordered" evidence="8">
    <location>
        <begin position="797"/>
        <end position="819"/>
    </location>
</feature>
<feature type="region of interest" description="Disordered" evidence="8">
    <location>
        <begin position="539"/>
        <end position="587"/>
    </location>
</feature>
<feature type="compositionally biased region" description="Basic and acidic residues" evidence="8">
    <location>
        <begin position="1318"/>
        <end position="1355"/>
    </location>
</feature>
<evidence type="ECO:0000256" key="2">
    <source>
        <dbReference type="ARBA" id="ARBA00022679"/>
    </source>
</evidence>
<feature type="compositionally biased region" description="Basic and acidic residues" evidence="8">
    <location>
        <begin position="1218"/>
        <end position="1230"/>
    </location>
</feature>
<keyword evidence="4" id="KW-0418">Kinase</keyword>
<feature type="compositionally biased region" description="Low complexity" evidence="8">
    <location>
        <begin position="1431"/>
        <end position="1444"/>
    </location>
</feature>
<evidence type="ECO:0000256" key="8">
    <source>
        <dbReference type="SAM" id="MobiDB-lite"/>
    </source>
</evidence>
<feature type="compositionally biased region" description="Polar residues" evidence="8">
    <location>
        <begin position="475"/>
        <end position="491"/>
    </location>
</feature>
<feature type="region of interest" description="Disordered" evidence="8">
    <location>
        <begin position="1207"/>
        <end position="1234"/>
    </location>
</feature>
<dbReference type="EnsemblMetazoa" id="SMAR003054-RA">
    <property type="protein sequence ID" value="SMAR003054-PA"/>
    <property type="gene ID" value="SMAR003054"/>
</dbReference>
<dbReference type="GO" id="GO:0005524">
    <property type="term" value="F:ATP binding"/>
    <property type="evidence" value="ECO:0007669"/>
    <property type="project" value="UniProtKB-UniRule"/>
</dbReference>
<dbReference type="Proteomes" id="UP000014500">
    <property type="component" value="Unassembled WGS sequence"/>
</dbReference>
<dbReference type="GO" id="GO:0004674">
    <property type="term" value="F:protein serine/threonine kinase activity"/>
    <property type="evidence" value="ECO:0007669"/>
    <property type="project" value="UniProtKB-KW"/>
</dbReference>
<dbReference type="InterPro" id="IPR011009">
    <property type="entry name" value="Kinase-like_dom_sf"/>
</dbReference>
<evidence type="ECO:0000256" key="4">
    <source>
        <dbReference type="ARBA" id="ARBA00022777"/>
    </source>
</evidence>
<keyword evidence="2" id="KW-0808">Transferase</keyword>
<reference evidence="10" key="2">
    <citation type="submission" date="2015-02" db="UniProtKB">
        <authorList>
            <consortium name="EnsemblMetazoa"/>
        </authorList>
    </citation>
    <scope>IDENTIFICATION</scope>
</reference>
<evidence type="ECO:0000256" key="3">
    <source>
        <dbReference type="ARBA" id="ARBA00022741"/>
    </source>
</evidence>
<feature type="compositionally biased region" description="Basic and acidic residues" evidence="8">
    <location>
        <begin position="992"/>
        <end position="1016"/>
    </location>
</feature>
<evidence type="ECO:0000313" key="11">
    <source>
        <dbReference type="Proteomes" id="UP000014500"/>
    </source>
</evidence>
<feature type="region of interest" description="Disordered" evidence="8">
    <location>
        <begin position="1389"/>
        <end position="1408"/>
    </location>
</feature>
<dbReference type="PhylomeDB" id="T1IPU8"/>
<feature type="compositionally biased region" description="Polar residues" evidence="8">
    <location>
        <begin position="1299"/>
        <end position="1309"/>
    </location>
</feature>
<dbReference type="CDD" id="cd14017">
    <property type="entry name" value="STKc_TTBK"/>
    <property type="match status" value="1"/>
</dbReference>
<dbReference type="STRING" id="126957.T1IPU8"/>
<comment type="similarity">
    <text evidence="6">Belongs to the protein kinase superfamily. CK1 Ser/Thr protein kinase family.</text>
</comment>
<feature type="region of interest" description="Disordered" evidence="8">
    <location>
        <begin position="1414"/>
        <end position="1568"/>
    </location>
</feature>
<feature type="region of interest" description="Disordered" evidence="8">
    <location>
        <begin position="460"/>
        <end position="491"/>
    </location>
</feature>
<name>T1IPU8_STRMM</name>
<feature type="compositionally biased region" description="Basic and acidic residues" evidence="8">
    <location>
        <begin position="1059"/>
        <end position="1068"/>
    </location>
</feature>
<dbReference type="FunFam" id="1.10.510.10:FF:000481">
    <property type="entry name" value="Asator, isoform D"/>
    <property type="match status" value="1"/>
</dbReference>
<dbReference type="InterPro" id="IPR050235">
    <property type="entry name" value="CK1_Ser-Thr_kinase"/>
</dbReference>
<feature type="domain" description="Protein kinase" evidence="9">
    <location>
        <begin position="38"/>
        <end position="297"/>
    </location>
</feature>
<keyword evidence="11" id="KW-1185">Reference proteome</keyword>
<dbReference type="PROSITE" id="PS50011">
    <property type="entry name" value="PROTEIN_KINASE_DOM"/>
    <property type="match status" value="1"/>
</dbReference>
<evidence type="ECO:0000256" key="1">
    <source>
        <dbReference type="ARBA" id="ARBA00022527"/>
    </source>
</evidence>
<dbReference type="HOGENOM" id="CLU_245598_0_0_1"/>
<dbReference type="PANTHER" id="PTHR11909">
    <property type="entry name" value="CASEIN KINASE-RELATED"/>
    <property type="match status" value="1"/>
</dbReference>
<feature type="compositionally biased region" description="Acidic residues" evidence="8">
    <location>
        <begin position="461"/>
        <end position="473"/>
    </location>
</feature>
<feature type="region of interest" description="Disordered" evidence="8">
    <location>
        <begin position="1040"/>
        <end position="1070"/>
    </location>
</feature>
<evidence type="ECO:0000256" key="5">
    <source>
        <dbReference type="ARBA" id="ARBA00022840"/>
    </source>
</evidence>
<dbReference type="GO" id="GO:0015630">
    <property type="term" value="C:microtubule cytoskeleton"/>
    <property type="evidence" value="ECO:0007669"/>
    <property type="project" value="UniProtKB-ARBA"/>
</dbReference>
<reference evidence="11" key="1">
    <citation type="submission" date="2011-05" db="EMBL/GenBank/DDBJ databases">
        <authorList>
            <person name="Richards S.R."/>
            <person name="Qu J."/>
            <person name="Jiang H."/>
            <person name="Jhangiani S.N."/>
            <person name="Agravi P."/>
            <person name="Goodspeed R."/>
            <person name="Gross S."/>
            <person name="Mandapat C."/>
            <person name="Jackson L."/>
            <person name="Mathew T."/>
            <person name="Pu L."/>
            <person name="Thornton R."/>
            <person name="Saada N."/>
            <person name="Wilczek-Boney K.B."/>
            <person name="Lee S."/>
            <person name="Kovar C."/>
            <person name="Wu Y."/>
            <person name="Scherer S.E."/>
            <person name="Worley K.C."/>
            <person name="Muzny D.M."/>
            <person name="Gibbs R."/>
        </authorList>
    </citation>
    <scope>NUCLEOTIDE SEQUENCE</scope>
    <source>
        <strain evidence="11">Brora</strain>
    </source>
</reference>
<feature type="compositionally biased region" description="Low complexity" evidence="8">
    <location>
        <begin position="1040"/>
        <end position="1054"/>
    </location>
</feature>
<feature type="region of interest" description="Disordered" evidence="8">
    <location>
        <begin position="857"/>
        <end position="899"/>
    </location>
</feature>
<feature type="region of interest" description="Disordered" evidence="8">
    <location>
        <begin position="1129"/>
        <end position="1150"/>
    </location>
</feature>
<feature type="region of interest" description="Disordered" evidence="8">
    <location>
        <begin position="1252"/>
        <end position="1374"/>
    </location>
</feature>
<feature type="binding site" evidence="7">
    <location>
        <position position="67"/>
    </location>
    <ligand>
        <name>ATP</name>
        <dbReference type="ChEBI" id="CHEBI:30616"/>
    </ligand>
</feature>
<feature type="region of interest" description="Disordered" evidence="8">
    <location>
        <begin position="965"/>
        <end position="1016"/>
    </location>
</feature>
<feature type="compositionally biased region" description="Polar residues" evidence="8">
    <location>
        <begin position="883"/>
        <end position="892"/>
    </location>
</feature>
<evidence type="ECO:0000256" key="6">
    <source>
        <dbReference type="ARBA" id="ARBA00061588"/>
    </source>
</evidence>
<dbReference type="EMBL" id="JH431265">
    <property type="status" value="NOT_ANNOTATED_CDS"/>
    <property type="molecule type" value="Genomic_DNA"/>
</dbReference>